<reference evidence="1 2" key="2">
    <citation type="submission" date="2022-01" db="EMBL/GenBank/DDBJ databases">
        <title>Lysobacter chinensis sp. nov., a bacterium isolated from cow dung compost.</title>
        <authorList>
            <person name="Liu Y."/>
        </authorList>
    </citation>
    <scope>NUCLEOTIDE SEQUENCE [LARGE SCALE GENOMIC DNA]</scope>
    <source>
        <strain evidence="1 2">TLK-CK17</strain>
    </source>
</reference>
<proteinExistence type="predicted"/>
<protein>
    <submittedName>
        <fullName evidence="1">Uncharacterized protein</fullName>
    </submittedName>
</protein>
<organism evidence="1 2">
    <name type="scientific">Marilutibacter chinensis</name>
    <dbReference type="NCBI Taxonomy" id="2912247"/>
    <lineage>
        <taxon>Bacteria</taxon>
        <taxon>Pseudomonadati</taxon>
        <taxon>Pseudomonadota</taxon>
        <taxon>Gammaproteobacteria</taxon>
        <taxon>Lysobacterales</taxon>
        <taxon>Lysobacteraceae</taxon>
        <taxon>Marilutibacter</taxon>
    </lineage>
</organism>
<accession>A0ABS9HQL2</accession>
<reference evidence="1 2" key="3">
    <citation type="submission" date="2022-01" db="EMBL/GenBank/DDBJ databases">
        <authorList>
            <person name="Zhou L.Y."/>
        </authorList>
    </citation>
    <scope>NUCLEOTIDE SEQUENCE [LARGE SCALE GENOMIC DNA]</scope>
    <source>
        <strain evidence="1 2">TLK-CK17</strain>
    </source>
</reference>
<dbReference type="EMBL" id="JAKJPO010000001">
    <property type="protein sequence ID" value="MCF7220412.1"/>
    <property type="molecule type" value="Genomic_DNA"/>
</dbReference>
<gene>
    <name evidence="1" type="ORF">L3V18_01205</name>
</gene>
<evidence type="ECO:0000313" key="2">
    <source>
        <dbReference type="Proteomes" id="UP001430796"/>
    </source>
</evidence>
<comment type="caution">
    <text evidence="1">The sequence shown here is derived from an EMBL/GenBank/DDBJ whole genome shotgun (WGS) entry which is preliminary data.</text>
</comment>
<keyword evidence="2" id="KW-1185">Reference proteome</keyword>
<dbReference type="Proteomes" id="UP001430796">
    <property type="component" value="Unassembled WGS sequence"/>
</dbReference>
<evidence type="ECO:0000313" key="1">
    <source>
        <dbReference type="EMBL" id="MCF7220412.1"/>
    </source>
</evidence>
<name>A0ABS9HQL2_9GAMM</name>
<reference evidence="2" key="1">
    <citation type="submission" date="2022-01" db="EMBL/GenBank/DDBJ databases">
        <title>Lysobacter chinensis sp. nov., a bacterium isolated from cow dung compost.</title>
        <authorList>
            <person name="Zhou L.Y."/>
        </authorList>
    </citation>
    <scope>NUCLEOTIDE SEQUENCE [LARGE SCALE GENOMIC DNA]</scope>
    <source>
        <strain evidence="2">TLK-CK17</strain>
    </source>
</reference>
<sequence length="108" mass="11803">MIGIDPGKAAKMIGKLVLAGVRFCDTAGRTIDDRQYFGRVLRINADEGLVIASGVDGGENHLPPDLDPYTRAEPGDYRLRSMDLTVTDPDYLCTWHVHPQECGGVDES</sequence>
<dbReference type="RefSeq" id="WP_237052798.1">
    <property type="nucleotide sequence ID" value="NZ_JAKJPO010000001.1"/>
</dbReference>